<name>A0A517M468_9BACT</name>
<dbReference type="InterPro" id="IPR019797">
    <property type="entry name" value="Glutamate_5-kinase_CS"/>
</dbReference>
<evidence type="ECO:0000256" key="7">
    <source>
        <dbReference type="ARBA" id="ARBA00022840"/>
    </source>
</evidence>
<dbReference type="GO" id="GO:0055129">
    <property type="term" value="P:L-proline biosynthetic process"/>
    <property type="evidence" value="ECO:0007669"/>
    <property type="project" value="UniProtKB-UniRule"/>
</dbReference>
<evidence type="ECO:0000313" key="10">
    <source>
        <dbReference type="EMBL" id="QDS89661.1"/>
    </source>
</evidence>
<reference evidence="10 11" key="1">
    <citation type="submission" date="2019-02" db="EMBL/GenBank/DDBJ databases">
        <title>Deep-cultivation of Planctomycetes and their phenomic and genomic characterization uncovers novel biology.</title>
        <authorList>
            <person name="Wiegand S."/>
            <person name="Jogler M."/>
            <person name="Boedeker C."/>
            <person name="Pinto D."/>
            <person name="Vollmers J."/>
            <person name="Rivas-Marin E."/>
            <person name="Kohn T."/>
            <person name="Peeters S.H."/>
            <person name="Heuer A."/>
            <person name="Rast P."/>
            <person name="Oberbeckmann S."/>
            <person name="Bunk B."/>
            <person name="Jeske O."/>
            <person name="Meyerdierks A."/>
            <person name="Storesund J.E."/>
            <person name="Kallscheuer N."/>
            <person name="Luecker S."/>
            <person name="Lage O.M."/>
            <person name="Pohl T."/>
            <person name="Merkel B.J."/>
            <person name="Hornburger P."/>
            <person name="Mueller R.-W."/>
            <person name="Bruemmer F."/>
            <person name="Labrenz M."/>
            <person name="Spormann A.M."/>
            <person name="Op den Camp H."/>
            <person name="Overmann J."/>
            <person name="Amann R."/>
            <person name="Jetten M.S.M."/>
            <person name="Mascher T."/>
            <person name="Medema M.H."/>
            <person name="Devos D.P."/>
            <person name="Kaster A.-K."/>
            <person name="Ovreas L."/>
            <person name="Rohde M."/>
            <person name="Galperin M.Y."/>
            <person name="Jogler C."/>
        </authorList>
    </citation>
    <scope>NUCLEOTIDE SEQUENCE [LARGE SCALE GENOMIC DNA]</scope>
    <source>
        <strain evidence="10 11">EC9</strain>
    </source>
</reference>
<evidence type="ECO:0000313" key="11">
    <source>
        <dbReference type="Proteomes" id="UP000319557"/>
    </source>
</evidence>
<evidence type="ECO:0000256" key="3">
    <source>
        <dbReference type="ARBA" id="ARBA00022650"/>
    </source>
</evidence>
<dbReference type="GO" id="GO:0005524">
    <property type="term" value="F:ATP binding"/>
    <property type="evidence" value="ECO:0007669"/>
    <property type="project" value="UniProtKB-KW"/>
</dbReference>
<evidence type="ECO:0000256" key="4">
    <source>
        <dbReference type="ARBA" id="ARBA00022679"/>
    </source>
</evidence>
<dbReference type="AlphaFoldDB" id="A0A517M468"/>
<feature type="binding site" evidence="8">
    <location>
        <position position="60"/>
    </location>
    <ligand>
        <name>substrate</name>
    </ligand>
</feature>
<dbReference type="InterPro" id="IPR005715">
    <property type="entry name" value="Glu_5kinase/COase_Synthase"/>
</dbReference>
<keyword evidence="1 8" id="KW-0963">Cytoplasm</keyword>
<dbReference type="FunFam" id="3.40.1160.10:FF:000018">
    <property type="entry name" value="Glutamate 5-kinase"/>
    <property type="match status" value="1"/>
</dbReference>
<dbReference type="PANTHER" id="PTHR43654">
    <property type="entry name" value="GLUTAMATE 5-KINASE"/>
    <property type="match status" value="1"/>
</dbReference>
<dbReference type="InterPro" id="IPR041739">
    <property type="entry name" value="G5K_ProB"/>
</dbReference>
<dbReference type="NCBIfam" id="TIGR01027">
    <property type="entry name" value="proB"/>
    <property type="match status" value="1"/>
</dbReference>
<keyword evidence="7 8" id="KW-0067">ATP-binding</keyword>
<dbReference type="CDD" id="cd21157">
    <property type="entry name" value="PUA_G5K"/>
    <property type="match status" value="1"/>
</dbReference>
<evidence type="ECO:0000256" key="1">
    <source>
        <dbReference type="ARBA" id="ARBA00022490"/>
    </source>
</evidence>
<dbReference type="OrthoDB" id="9804434at2"/>
<dbReference type="PROSITE" id="PS50890">
    <property type="entry name" value="PUA"/>
    <property type="match status" value="1"/>
</dbReference>
<protein>
    <recommendedName>
        <fullName evidence="8">Glutamate 5-kinase</fullName>
        <ecNumber evidence="8">2.7.2.11</ecNumber>
    </recommendedName>
    <alternativeName>
        <fullName evidence="8">Gamma-glutamyl kinase</fullName>
        <shortName evidence="8">GK</shortName>
    </alternativeName>
</protein>
<keyword evidence="11" id="KW-1185">Reference proteome</keyword>
<comment type="catalytic activity">
    <reaction evidence="8">
        <text>L-glutamate + ATP = L-glutamyl 5-phosphate + ADP</text>
        <dbReference type="Rhea" id="RHEA:14877"/>
        <dbReference type="ChEBI" id="CHEBI:29985"/>
        <dbReference type="ChEBI" id="CHEBI:30616"/>
        <dbReference type="ChEBI" id="CHEBI:58274"/>
        <dbReference type="ChEBI" id="CHEBI:456216"/>
        <dbReference type="EC" id="2.7.2.11"/>
    </reaction>
</comment>
<dbReference type="Pfam" id="PF00696">
    <property type="entry name" value="AA_kinase"/>
    <property type="match status" value="1"/>
</dbReference>
<evidence type="ECO:0000256" key="2">
    <source>
        <dbReference type="ARBA" id="ARBA00022605"/>
    </source>
</evidence>
<dbReference type="InterPro" id="IPR036974">
    <property type="entry name" value="PUA_sf"/>
</dbReference>
<comment type="subcellular location">
    <subcellularLocation>
        <location evidence="8">Cytoplasm</location>
    </subcellularLocation>
</comment>
<dbReference type="EMBL" id="CP036261">
    <property type="protein sequence ID" value="QDS89661.1"/>
    <property type="molecule type" value="Genomic_DNA"/>
</dbReference>
<organism evidence="10 11">
    <name type="scientific">Rosistilla ulvae</name>
    <dbReference type="NCBI Taxonomy" id="1930277"/>
    <lineage>
        <taxon>Bacteria</taxon>
        <taxon>Pseudomonadati</taxon>
        <taxon>Planctomycetota</taxon>
        <taxon>Planctomycetia</taxon>
        <taxon>Pirellulales</taxon>
        <taxon>Pirellulaceae</taxon>
        <taxon>Rosistilla</taxon>
    </lineage>
</organism>
<feature type="domain" description="PUA" evidence="9">
    <location>
        <begin position="288"/>
        <end position="362"/>
    </location>
</feature>
<keyword evidence="6 8" id="KW-0418">Kinase</keyword>
<keyword evidence="3 8" id="KW-0641">Proline biosynthesis</keyword>
<dbReference type="Proteomes" id="UP000319557">
    <property type="component" value="Chromosome"/>
</dbReference>
<sequence>MSTDINRIEALAAAETLVVKVGTRVLTSPDGCLDRERIAILAEQLCKVMDTGRTVVLVSSGAVGAGIGKLGLTERPRMLADLQAVAAIGQTDLMQAYQHAFAQHGRHAAQVLLTAEDLRNRSSFLNLRNALRQIAAYKAVPIINENDSVAVEELMTTFGDNDRLAASVASLINDAMLVILTDIDGLHTCHPSDPNSKRMSTVETINHEVIAMACDTQNSVSKGGMSSKLVAAQIATSHGHSVIIGPGRDDRVLEKILAGESIGTLFQPEEKAIRGRLRWIDSAAALAGELHVDAGAARAVGDRGKSLLAIGIRRVEGVFDRGEVVAIIDPQGAEIARGLINYTSEEATKIIGLPSGQIADVLGHCPYDTVIHCDNIATNSGLPLPR</sequence>
<feature type="binding site" evidence="8">
    <location>
        <position position="20"/>
    </location>
    <ligand>
        <name>ATP</name>
        <dbReference type="ChEBI" id="CHEBI:30616"/>
    </ligand>
</feature>
<dbReference type="EC" id="2.7.2.11" evidence="8"/>
<dbReference type="KEGG" id="ruv:EC9_38610"/>
<dbReference type="SUPFAM" id="SSF53633">
    <property type="entry name" value="Carbamate kinase-like"/>
    <property type="match status" value="1"/>
</dbReference>
<dbReference type="PIRSF" id="PIRSF000729">
    <property type="entry name" value="GK"/>
    <property type="match status" value="1"/>
</dbReference>
<dbReference type="Gene3D" id="2.30.130.10">
    <property type="entry name" value="PUA domain"/>
    <property type="match status" value="1"/>
</dbReference>
<comment type="caution">
    <text evidence="8">Lacks conserved residue(s) required for the propagation of feature annotation.</text>
</comment>
<dbReference type="GO" id="GO:0004349">
    <property type="term" value="F:glutamate 5-kinase activity"/>
    <property type="evidence" value="ECO:0007669"/>
    <property type="project" value="UniProtKB-UniRule"/>
</dbReference>
<dbReference type="SUPFAM" id="SSF88697">
    <property type="entry name" value="PUA domain-like"/>
    <property type="match status" value="1"/>
</dbReference>
<dbReference type="InterPro" id="IPR036393">
    <property type="entry name" value="AceGlu_kinase-like_sf"/>
</dbReference>
<dbReference type="SMART" id="SM00359">
    <property type="entry name" value="PUA"/>
    <property type="match status" value="1"/>
</dbReference>
<dbReference type="InterPro" id="IPR002478">
    <property type="entry name" value="PUA"/>
</dbReference>
<evidence type="ECO:0000256" key="6">
    <source>
        <dbReference type="ARBA" id="ARBA00022777"/>
    </source>
</evidence>
<dbReference type="PANTHER" id="PTHR43654:SF1">
    <property type="entry name" value="ISOPENTENYL PHOSPHATE KINASE"/>
    <property type="match status" value="1"/>
</dbReference>
<keyword evidence="5 8" id="KW-0547">Nucleotide-binding</keyword>
<proteinExistence type="inferred from homology"/>
<keyword evidence="4 8" id="KW-0808">Transferase</keyword>
<dbReference type="InterPro" id="IPR015947">
    <property type="entry name" value="PUA-like_sf"/>
</dbReference>
<dbReference type="GO" id="GO:0005829">
    <property type="term" value="C:cytosol"/>
    <property type="evidence" value="ECO:0007669"/>
    <property type="project" value="TreeGrafter"/>
</dbReference>
<dbReference type="GO" id="GO:0003723">
    <property type="term" value="F:RNA binding"/>
    <property type="evidence" value="ECO:0007669"/>
    <property type="project" value="InterPro"/>
</dbReference>
<feature type="binding site" evidence="8">
    <location>
        <position position="147"/>
    </location>
    <ligand>
        <name>substrate</name>
    </ligand>
</feature>
<comment type="function">
    <text evidence="8">Catalyzes the transfer of a phosphate group to glutamate to form L-glutamate 5-phosphate.</text>
</comment>
<dbReference type="Pfam" id="PF01472">
    <property type="entry name" value="PUA"/>
    <property type="match status" value="1"/>
</dbReference>
<dbReference type="RefSeq" id="WP_145288567.1">
    <property type="nucleotide sequence ID" value="NZ_CP036261.1"/>
</dbReference>
<dbReference type="Gene3D" id="3.40.1160.10">
    <property type="entry name" value="Acetylglutamate kinase-like"/>
    <property type="match status" value="2"/>
</dbReference>
<gene>
    <name evidence="8 10" type="primary">proB</name>
    <name evidence="10" type="ORF">EC9_38610</name>
</gene>
<dbReference type="UniPathway" id="UPA00098">
    <property type="reaction ID" value="UER00359"/>
</dbReference>
<comment type="similarity">
    <text evidence="8">Belongs to the glutamate 5-kinase family.</text>
</comment>
<dbReference type="PROSITE" id="PS00902">
    <property type="entry name" value="GLUTAMATE_5_KINASE"/>
    <property type="match status" value="1"/>
</dbReference>
<feature type="binding site" evidence="8">
    <location>
        <position position="161"/>
    </location>
    <ligand>
        <name>substrate</name>
    </ligand>
</feature>
<keyword evidence="2 8" id="KW-0028">Amino-acid biosynthesis</keyword>
<dbReference type="InterPro" id="IPR011529">
    <property type="entry name" value="Glu_5kinase"/>
</dbReference>
<dbReference type="CDD" id="cd04242">
    <property type="entry name" value="AAK_G5K_ProB"/>
    <property type="match status" value="1"/>
</dbReference>
<evidence type="ECO:0000259" key="9">
    <source>
        <dbReference type="SMART" id="SM00359"/>
    </source>
</evidence>
<evidence type="ECO:0000256" key="8">
    <source>
        <dbReference type="HAMAP-Rule" id="MF_00456"/>
    </source>
</evidence>
<feature type="binding site" evidence="8">
    <location>
        <begin position="181"/>
        <end position="182"/>
    </location>
    <ligand>
        <name>ATP</name>
        <dbReference type="ChEBI" id="CHEBI:30616"/>
    </ligand>
</feature>
<comment type="pathway">
    <text evidence="8">Amino-acid biosynthesis; L-proline biosynthesis; L-glutamate 5-semialdehyde from L-glutamate: step 1/2.</text>
</comment>
<evidence type="ECO:0000256" key="5">
    <source>
        <dbReference type="ARBA" id="ARBA00022741"/>
    </source>
</evidence>
<dbReference type="InterPro" id="IPR001057">
    <property type="entry name" value="Glu/AcGlu_kinase"/>
</dbReference>
<dbReference type="PRINTS" id="PR00474">
    <property type="entry name" value="GLU5KINASE"/>
</dbReference>
<accession>A0A517M468</accession>
<dbReference type="InterPro" id="IPR001048">
    <property type="entry name" value="Asp/Glu/Uridylate_kinase"/>
</dbReference>
<dbReference type="HAMAP" id="MF_00456">
    <property type="entry name" value="ProB"/>
    <property type="match status" value="1"/>
</dbReference>